<sequence>MAGLGGFNPAPFKFGAASQTDLEAIQNAIAEAEGTSLAVIKGTVKWVENHATARVLWELYGATQKLANQWLPEKATDFLPRWEAILGITPSRFDDLEDRRRRVAAKLSLIGKGTTFQVVNDYLTTILGSIYQGLVFTDPMDATTYVPGGGSVPGGPTFLDGNTIDPQLSPYYSTVAYVAILLAKPDSMSEEEFYALAGRIYEDADNLFGAWVAFDWIRDGVNGAGFYLDEDNNLDGQRFD</sequence>
<evidence type="ECO:0000313" key="2">
    <source>
        <dbReference type="Proteomes" id="UP000440224"/>
    </source>
</evidence>
<accession>A0A6N7QBG9</accession>
<name>A0A6N7QBG9_9BACT</name>
<dbReference type="AlphaFoldDB" id="A0A6N7QBG9"/>
<dbReference type="Pfam" id="PF10076">
    <property type="entry name" value="Phage_Mu_Gp48"/>
    <property type="match status" value="1"/>
</dbReference>
<gene>
    <name evidence="1" type="ORF">GF068_40770</name>
</gene>
<dbReference type="EMBL" id="WJIE01000027">
    <property type="protein sequence ID" value="MRG98201.1"/>
    <property type="molecule type" value="Genomic_DNA"/>
</dbReference>
<comment type="caution">
    <text evidence="1">The sequence shown here is derived from an EMBL/GenBank/DDBJ whole genome shotgun (WGS) entry which is preliminary data.</text>
</comment>
<keyword evidence="2" id="KW-1185">Reference proteome</keyword>
<evidence type="ECO:0000313" key="1">
    <source>
        <dbReference type="EMBL" id="MRG98201.1"/>
    </source>
</evidence>
<organism evidence="1 2">
    <name type="scientific">Polyangium spumosum</name>
    <dbReference type="NCBI Taxonomy" id="889282"/>
    <lineage>
        <taxon>Bacteria</taxon>
        <taxon>Pseudomonadati</taxon>
        <taxon>Myxococcota</taxon>
        <taxon>Polyangia</taxon>
        <taxon>Polyangiales</taxon>
        <taxon>Polyangiaceae</taxon>
        <taxon>Polyangium</taxon>
    </lineage>
</organism>
<dbReference type="Proteomes" id="UP000440224">
    <property type="component" value="Unassembled WGS sequence"/>
</dbReference>
<dbReference type="OrthoDB" id="1629754at2"/>
<dbReference type="InterPro" id="IPR018755">
    <property type="entry name" value="Phage_Mu_Gp48"/>
</dbReference>
<reference evidence="1 2" key="1">
    <citation type="submission" date="2019-10" db="EMBL/GenBank/DDBJ databases">
        <title>A soil myxobacterium in the family Polyangiaceae.</title>
        <authorList>
            <person name="Li Y."/>
            <person name="Wang J."/>
        </authorList>
    </citation>
    <scope>NUCLEOTIDE SEQUENCE [LARGE SCALE GENOMIC DNA]</scope>
    <source>
        <strain evidence="1 2">DSM 14734</strain>
    </source>
</reference>
<protein>
    <submittedName>
        <fullName evidence="1">DUF2313 domain-containing protein</fullName>
    </submittedName>
</protein>
<proteinExistence type="predicted"/>
<dbReference type="RefSeq" id="WP_153824975.1">
    <property type="nucleotide sequence ID" value="NZ_WJIE01000027.1"/>
</dbReference>